<dbReference type="EMBL" id="BDSP01000167">
    <property type="protein sequence ID" value="GAX21436.1"/>
    <property type="molecule type" value="Genomic_DNA"/>
</dbReference>
<dbReference type="EC" id="2.7.13.3" evidence="2"/>
<dbReference type="SUPFAM" id="SSF55874">
    <property type="entry name" value="ATPase domain of HSP90 chaperone/DNA topoisomerase II/histidine kinase"/>
    <property type="match status" value="1"/>
</dbReference>
<dbReference type="PROSITE" id="PS50109">
    <property type="entry name" value="HIS_KIN"/>
    <property type="match status" value="1"/>
</dbReference>
<organism evidence="9 10">
    <name type="scientific">Fistulifera solaris</name>
    <name type="common">Oleaginous diatom</name>
    <dbReference type="NCBI Taxonomy" id="1519565"/>
    <lineage>
        <taxon>Eukaryota</taxon>
        <taxon>Sar</taxon>
        <taxon>Stramenopiles</taxon>
        <taxon>Ochrophyta</taxon>
        <taxon>Bacillariophyta</taxon>
        <taxon>Bacillariophyceae</taxon>
        <taxon>Bacillariophycidae</taxon>
        <taxon>Naviculales</taxon>
        <taxon>Naviculaceae</taxon>
        <taxon>Fistulifera</taxon>
    </lineage>
</organism>
<sequence>MRSEQVHSTTHFMNESFECIDDLTVNNESGKLDSICQTTPIVTHSRLMSKHYSNPSLCPTLLTESSISCSEFTVGESADFQTSEKELIFNTLLQEMKDWIIDQGCDFETPEAFIGSYMEIIRSKFDMPVDRFYIGYLVPVEDSAYSFKWEASDYRIERKVLRNMSRRHTQYGSDAPFNILKEKRADSVRIRATDPHIPSDCRWFQDGGYTDYFSLPITYKSEVLGGAAWSTKNPMGFPVDQINIFQKTIRAMTMAIRTLINEQVVRELTQQPKAETSEEKHGKAMKELAMISHELRTPLNGIISMAQLIQKDGNLDENQKESLQLMKQSGEYLMSLVNNVLDCAKLQTLINEDGKRMNKDMFTIQPIRLRDTLQLVVHNMSIQCRERQLRIEVAYIGQANDPDLTVQTDGNRLQQILYNLLGNAVKFSKDGGIVEIRVSATDDLLQFFVKDYGAGIRQENLYSIFEPFSQVKCPEHNVFGGTGLGLTLTKMLITCLGGTLTADSIYGEWTEFTVKLPLNQSASEALDVVATNTFIQQRISDPLFKEEVYPNLRVLIADDSTINQKVLRTMLQQLGISHVDDARDGREAVQKATSQSYDVILMDVEMPVMNGIAAMKQILSVQTRNDSQRVPQFAFATAHKSLNFYKEEMKGLSCSHFLSKPFYLQQIDDLIFELISCRDFIA</sequence>
<evidence type="ECO:0000259" key="7">
    <source>
        <dbReference type="PROSITE" id="PS50109"/>
    </source>
</evidence>
<dbReference type="Gene3D" id="3.30.565.10">
    <property type="entry name" value="Histidine kinase-like ATPase, C-terminal domain"/>
    <property type="match status" value="1"/>
</dbReference>
<evidence type="ECO:0000256" key="3">
    <source>
        <dbReference type="ARBA" id="ARBA00022553"/>
    </source>
</evidence>
<dbReference type="GO" id="GO:0005886">
    <property type="term" value="C:plasma membrane"/>
    <property type="evidence" value="ECO:0007669"/>
    <property type="project" value="TreeGrafter"/>
</dbReference>
<dbReference type="Pfam" id="PF00072">
    <property type="entry name" value="Response_reg"/>
    <property type="match status" value="1"/>
</dbReference>
<proteinExistence type="predicted"/>
<dbReference type="PROSITE" id="PS50110">
    <property type="entry name" value="RESPONSE_REGULATORY"/>
    <property type="match status" value="1"/>
</dbReference>
<evidence type="ECO:0000256" key="5">
    <source>
        <dbReference type="ARBA" id="ARBA00022777"/>
    </source>
</evidence>
<keyword evidence="3 6" id="KW-0597">Phosphoprotein</keyword>
<gene>
    <name evidence="9" type="ORF">FisN_10Hh014</name>
</gene>
<dbReference type="SMART" id="SM00387">
    <property type="entry name" value="HATPase_c"/>
    <property type="match status" value="1"/>
</dbReference>
<dbReference type="InterPro" id="IPR001789">
    <property type="entry name" value="Sig_transdc_resp-reg_receiver"/>
</dbReference>
<evidence type="ECO:0000256" key="1">
    <source>
        <dbReference type="ARBA" id="ARBA00000085"/>
    </source>
</evidence>
<evidence type="ECO:0000313" key="10">
    <source>
        <dbReference type="Proteomes" id="UP000198406"/>
    </source>
</evidence>
<feature type="domain" description="Response regulatory" evidence="8">
    <location>
        <begin position="553"/>
        <end position="675"/>
    </location>
</feature>
<name>A0A1Z5K5E6_FISSO</name>
<protein>
    <recommendedName>
        <fullName evidence="2">histidine kinase</fullName>
        <ecNumber evidence="2">2.7.13.3</ecNumber>
    </recommendedName>
</protein>
<dbReference type="InParanoid" id="A0A1Z5K5E6"/>
<dbReference type="SUPFAM" id="SSF52172">
    <property type="entry name" value="CheY-like"/>
    <property type="match status" value="1"/>
</dbReference>
<dbReference type="AlphaFoldDB" id="A0A1Z5K5E6"/>
<dbReference type="GO" id="GO:0009927">
    <property type="term" value="F:histidine phosphotransfer kinase activity"/>
    <property type="evidence" value="ECO:0007669"/>
    <property type="project" value="TreeGrafter"/>
</dbReference>
<dbReference type="InterPro" id="IPR003594">
    <property type="entry name" value="HATPase_dom"/>
</dbReference>
<feature type="domain" description="Histidine kinase" evidence="7">
    <location>
        <begin position="290"/>
        <end position="520"/>
    </location>
</feature>
<dbReference type="InterPro" id="IPR036097">
    <property type="entry name" value="HisK_dim/P_sf"/>
</dbReference>
<dbReference type="SMART" id="SM00388">
    <property type="entry name" value="HisKA"/>
    <property type="match status" value="1"/>
</dbReference>
<dbReference type="PANTHER" id="PTHR43047:SF72">
    <property type="entry name" value="OSMOSENSING HISTIDINE PROTEIN KINASE SLN1"/>
    <property type="match status" value="1"/>
</dbReference>
<keyword evidence="5" id="KW-0418">Kinase</keyword>
<dbReference type="GO" id="GO:0000155">
    <property type="term" value="F:phosphorelay sensor kinase activity"/>
    <property type="evidence" value="ECO:0007669"/>
    <property type="project" value="InterPro"/>
</dbReference>
<reference evidence="9 10" key="1">
    <citation type="journal article" date="2015" name="Plant Cell">
        <title>Oil accumulation by the oleaginous diatom Fistulifera solaris as revealed by the genome and transcriptome.</title>
        <authorList>
            <person name="Tanaka T."/>
            <person name="Maeda Y."/>
            <person name="Veluchamy A."/>
            <person name="Tanaka M."/>
            <person name="Abida H."/>
            <person name="Marechal E."/>
            <person name="Bowler C."/>
            <person name="Muto M."/>
            <person name="Sunaga Y."/>
            <person name="Tanaka M."/>
            <person name="Yoshino T."/>
            <person name="Taniguchi T."/>
            <person name="Fukuda Y."/>
            <person name="Nemoto M."/>
            <person name="Matsumoto M."/>
            <person name="Wong P.S."/>
            <person name="Aburatani S."/>
            <person name="Fujibuchi W."/>
        </authorList>
    </citation>
    <scope>NUCLEOTIDE SEQUENCE [LARGE SCALE GENOMIC DNA]</scope>
    <source>
        <strain evidence="9 10">JPCC DA0580</strain>
    </source>
</reference>
<evidence type="ECO:0000313" key="9">
    <source>
        <dbReference type="EMBL" id="GAX21436.1"/>
    </source>
</evidence>
<dbReference type="PRINTS" id="PR00344">
    <property type="entry name" value="BCTRLSENSOR"/>
</dbReference>
<dbReference type="InterPro" id="IPR011006">
    <property type="entry name" value="CheY-like_superfamily"/>
</dbReference>
<dbReference type="InterPro" id="IPR003661">
    <property type="entry name" value="HisK_dim/P_dom"/>
</dbReference>
<dbReference type="CDD" id="cd00082">
    <property type="entry name" value="HisKA"/>
    <property type="match status" value="1"/>
</dbReference>
<dbReference type="Pfam" id="PF02518">
    <property type="entry name" value="HATPase_c"/>
    <property type="match status" value="1"/>
</dbReference>
<evidence type="ECO:0000256" key="4">
    <source>
        <dbReference type="ARBA" id="ARBA00022679"/>
    </source>
</evidence>
<comment type="caution">
    <text evidence="9">The sequence shown here is derived from an EMBL/GenBank/DDBJ whole genome shotgun (WGS) entry which is preliminary data.</text>
</comment>
<keyword evidence="4" id="KW-0808">Transferase</keyword>
<feature type="modified residue" description="4-aspartylphosphate" evidence="6">
    <location>
        <position position="603"/>
    </location>
</feature>
<dbReference type="InterPro" id="IPR036890">
    <property type="entry name" value="HATPase_C_sf"/>
</dbReference>
<dbReference type="FunFam" id="3.30.565.10:FF:000006">
    <property type="entry name" value="Sensor histidine kinase WalK"/>
    <property type="match status" value="1"/>
</dbReference>
<evidence type="ECO:0000256" key="2">
    <source>
        <dbReference type="ARBA" id="ARBA00012438"/>
    </source>
</evidence>
<dbReference type="Proteomes" id="UP000198406">
    <property type="component" value="Unassembled WGS sequence"/>
</dbReference>
<comment type="catalytic activity">
    <reaction evidence="1">
        <text>ATP + protein L-histidine = ADP + protein N-phospho-L-histidine.</text>
        <dbReference type="EC" id="2.7.13.3"/>
    </reaction>
</comment>
<dbReference type="Gene3D" id="3.40.50.2300">
    <property type="match status" value="1"/>
</dbReference>
<dbReference type="Pfam" id="PF00512">
    <property type="entry name" value="HisKA"/>
    <property type="match status" value="1"/>
</dbReference>
<dbReference type="SUPFAM" id="SSF47384">
    <property type="entry name" value="Homodimeric domain of signal transducing histidine kinase"/>
    <property type="match status" value="1"/>
</dbReference>
<evidence type="ECO:0000259" key="8">
    <source>
        <dbReference type="PROSITE" id="PS50110"/>
    </source>
</evidence>
<dbReference type="InterPro" id="IPR005467">
    <property type="entry name" value="His_kinase_dom"/>
</dbReference>
<dbReference type="CDD" id="cd17546">
    <property type="entry name" value="REC_hyHK_CKI1_RcsC-like"/>
    <property type="match status" value="1"/>
</dbReference>
<keyword evidence="10" id="KW-1185">Reference proteome</keyword>
<accession>A0A1Z5K5E6</accession>
<dbReference type="OrthoDB" id="46776at2759"/>
<dbReference type="SMART" id="SM00448">
    <property type="entry name" value="REC"/>
    <property type="match status" value="1"/>
</dbReference>
<dbReference type="PANTHER" id="PTHR43047">
    <property type="entry name" value="TWO-COMPONENT HISTIDINE PROTEIN KINASE"/>
    <property type="match status" value="1"/>
</dbReference>
<dbReference type="InterPro" id="IPR004358">
    <property type="entry name" value="Sig_transdc_His_kin-like_C"/>
</dbReference>
<dbReference type="Gene3D" id="1.10.287.130">
    <property type="match status" value="1"/>
</dbReference>
<evidence type="ECO:0000256" key="6">
    <source>
        <dbReference type="PROSITE-ProRule" id="PRU00169"/>
    </source>
</evidence>